<dbReference type="Proteomes" id="UP000652176">
    <property type="component" value="Unassembled WGS sequence"/>
</dbReference>
<proteinExistence type="predicted"/>
<feature type="signal peptide" evidence="1">
    <location>
        <begin position="1"/>
        <end position="24"/>
    </location>
</feature>
<dbReference type="RefSeq" id="WP_192373568.1">
    <property type="nucleotide sequence ID" value="NZ_CAJHIV010000001.1"/>
</dbReference>
<comment type="caution">
    <text evidence="3">The sequence shown here is derived from an EMBL/GenBank/DDBJ whole genome shotgun (WGS) entry which is preliminary data.</text>
</comment>
<evidence type="ECO:0000313" key="4">
    <source>
        <dbReference type="Proteomes" id="UP000652176"/>
    </source>
</evidence>
<evidence type="ECO:0000256" key="1">
    <source>
        <dbReference type="SAM" id="SignalP"/>
    </source>
</evidence>
<dbReference type="Pfam" id="PF13115">
    <property type="entry name" value="YtkA"/>
    <property type="match status" value="1"/>
</dbReference>
<gene>
    <name evidence="3" type="ORF">IE877_04625</name>
</gene>
<keyword evidence="4" id="KW-1185">Reference proteome</keyword>
<organism evidence="3 4">
    <name type="scientific">Methylomonas albis</name>
    <dbReference type="NCBI Taxonomy" id="1854563"/>
    <lineage>
        <taxon>Bacteria</taxon>
        <taxon>Pseudomonadati</taxon>
        <taxon>Pseudomonadota</taxon>
        <taxon>Gammaproteobacteria</taxon>
        <taxon>Methylococcales</taxon>
        <taxon>Methylococcaceae</taxon>
        <taxon>Methylomonas</taxon>
    </lineage>
</organism>
<accession>A0ABR9CWB9</accession>
<reference evidence="3 4" key="1">
    <citation type="submission" date="2020-09" db="EMBL/GenBank/DDBJ databases">
        <title>Methylomonas albis sp. nov. and Methylomonas fluvii sp. nov.: Two cold-adapted methanotrophs from the River Elbe and an amended description of Methylovulum psychrotolerans strain Eb1.</title>
        <authorList>
            <person name="Bussmann I.K."/>
            <person name="Klings K.-W."/>
            <person name="Warnstedt J."/>
            <person name="Hoppert M."/>
            <person name="Saborowski A."/>
            <person name="Horn F."/>
            <person name="Liebner S."/>
        </authorList>
    </citation>
    <scope>NUCLEOTIDE SEQUENCE [LARGE SCALE GENOMIC DNA]</scope>
    <source>
        <strain evidence="3 4">EbA</strain>
    </source>
</reference>
<keyword evidence="1" id="KW-0732">Signal</keyword>
<feature type="domain" description="YtkA-like" evidence="2">
    <location>
        <begin position="55"/>
        <end position="115"/>
    </location>
</feature>
<evidence type="ECO:0000313" key="3">
    <source>
        <dbReference type="EMBL" id="MBD9355169.1"/>
    </source>
</evidence>
<dbReference type="EMBL" id="JACXSS010000001">
    <property type="protein sequence ID" value="MBD9355169.1"/>
    <property type="molecule type" value="Genomic_DNA"/>
</dbReference>
<dbReference type="InterPro" id="IPR032693">
    <property type="entry name" value="YtkA-like_dom"/>
</dbReference>
<protein>
    <submittedName>
        <fullName evidence="3">FixH family protein</fullName>
    </submittedName>
</protein>
<evidence type="ECO:0000259" key="2">
    <source>
        <dbReference type="Pfam" id="PF13115"/>
    </source>
</evidence>
<sequence>MNNLKFPHVILGMILALTIFPSSAAADDRISGKGIYRVRWQSLVPEVTTDLIHDWRLHVETADRRPAENLTITVSAHMPGHAHGLPTQPRATAYLGDGDYRIDGMKFQMSGIWWVRFDLWWKNRRDWVIFEVPVK</sequence>
<feature type="chain" id="PRO_5045203888" evidence="1">
    <location>
        <begin position="25"/>
        <end position="135"/>
    </location>
</feature>
<name>A0ABR9CWB9_9GAMM</name>